<protein>
    <submittedName>
        <fullName evidence="4">Tyrosine-protein phosphatase</fullName>
    </submittedName>
</protein>
<dbReference type="SUPFAM" id="SSF52799">
    <property type="entry name" value="(Phosphotyrosine protein) phosphatases II"/>
    <property type="match status" value="1"/>
</dbReference>
<feature type="domain" description="Tyrosine specific protein phosphatases" evidence="3">
    <location>
        <begin position="207"/>
        <end position="240"/>
    </location>
</feature>
<keyword evidence="5" id="KW-1185">Reference proteome</keyword>
<organism evidence="4 5">
    <name type="scientific">Candidatus Marimicrobium litorale</name>
    <dbReference type="NCBI Taxonomy" id="2518991"/>
    <lineage>
        <taxon>Bacteria</taxon>
        <taxon>Pseudomonadati</taxon>
        <taxon>Pseudomonadota</taxon>
        <taxon>Gammaproteobacteria</taxon>
        <taxon>Cellvibrionales</taxon>
        <taxon>Halieaceae</taxon>
        <taxon>Marimicrobium</taxon>
    </lineage>
</organism>
<dbReference type="Proteomes" id="UP001143304">
    <property type="component" value="Unassembled WGS sequence"/>
</dbReference>
<comment type="similarity">
    <text evidence="1">Belongs to the protein-tyrosine phosphatase family.</text>
</comment>
<evidence type="ECO:0000259" key="3">
    <source>
        <dbReference type="PROSITE" id="PS50056"/>
    </source>
</evidence>
<comment type="caution">
    <text evidence="4">The sequence shown here is derived from an EMBL/GenBank/DDBJ whole genome shotgun (WGS) entry which is preliminary data.</text>
</comment>
<evidence type="ECO:0000313" key="5">
    <source>
        <dbReference type="Proteomes" id="UP001143304"/>
    </source>
</evidence>
<reference evidence="4" key="1">
    <citation type="submission" date="2019-02" db="EMBL/GenBank/DDBJ databases">
        <authorList>
            <person name="Li S.-H."/>
        </authorList>
    </citation>
    <scope>NUCLEOTIDE SEQUENCE</scope>
    <source>
        <strain evidence="4">IMCC11814</strain>
    </source>
</reference>
<evidence type="ECO:0000256" key="2">
    <source>
        <dbReference type="SAM" id="Phobius"/>
    </source>
</evidence>
<name>A0ABT3T4P7_9GAMM</name>
<evidence type="ECO:0000256" key="1">
    <source>
        <dbReference type="ARBA" id="ARBA00009580"/>
    </source>
</evidence>
<gene>
    <name evidence="4" type="ORF">EYC82_07710</name>
</gene>
<dbReference type="PROSITE" id="PS50056">
    <property type="entry name" value="TYR_PHOSPHATASE_2"/>
    <property type="match status" value="1"/>
</dbReference>
<keyword evidence="2" id="KW-0472">Membrane</keyword>
<dbReference type="InterPro" id="IPR026893">
    <property type="entry name" value="Tyr/Ser_Pase_IphP-type"/>
</dbReference>
<dbReference type="Pfam" id="PF13350">
    <property type="entry name" value="Y_phosphatase3"/>
    <property type="match status" value="1"/>
</dbReference>
<accession>A0ABT3T4P7</accession>
<proteinExistence type="inferred from homology"/>
<dbReference type="Gene3D" id="3.90.190.10">
    <property type="entry name" value="Protein tyrosine phosphatase superfamily"/>
    <property type="match status" value="1"/>
</dbReference>
<dbReference type="InterPro" id="IPR029021">
    <property type="entry name" value="Prot-tyrosine_phosphatase-like"/>
</dbReference>
<evidence type="ECO:0000313" key="4">
    <source>
        <dbReference type="EMBL" id="MCX2977238.1"/>
    </source>
</evidence>
<dbReference type="RefSeq" id="WP_279248968.1">
    <property type="nucleotide sequence ID" value="NZ_SHNO01000001.1"/>
</dbReference>
<dbReference type="InterPro" id="IPR000387">
    <property type="entry name" value="Tyr_Pase_dom"/>
</dbReference>
<keyword evidence="2" id="KW-1133">Transmembrane helix</keyword>
<dbReference type="PANTHER" id="PTHR31126">
    <property type="entry name" value="TYROSINE-PROTEIN PHOSPHATASE"/>
    <property type="match status" value="1"/>
</dbReference>
<dbReference type="PANTHER" id="PTHR31126:SF1">
    <property type="entry name" value="TYROSINE SPECIFIC PROTEIN PHOSPHATASES DOMAIN-CONTAINING PROTEIN"/>
    <property type="match status" value="1"/>
</dbReference>
<keyword evidence="2" id="KW-0812">Transmembrane</keyword>
<dbReference type="EMBL" id="SHNO01000001">
    <property type="protein sequence ID" value="MCX2977238.1"/>
    <property type="molecule type" value="Genomic_DNA"/>
</dbReference>
<feature type="transmembrane region" description="Helical" evidence="2">
    <location>
        <begin position="41"/>
        <end position="59"/>
    </location>
</feature>
<sequence length="336" mass="37379">MIKNKPPTVTAARKLAPLATNAMLLSPVQIFDGWPLPVKKIVFSLIAAALLTTLLMQFLPAEQLRIPAEIPAAERAQNRLLNFERIANFRDLGGYPTTDGRQIKWGVLYRSGTLAHATDADIEGISQLGLSTMVDFRSGAEKSEEPDRLPEPPGFTIVEIPTLDDGNKMVADIMDRIESGDFGDMQPNRMMIEANRQFATTFTPQYREFMRTLQQAEGAPILWHCSAGKDRAGFAAAILLRILGVPQEIVVQDYMASKQHALNARRTQLLLLRVFKGEEAADKLGVLMGVEEAWIRAAFDEIDSAWGSFDNYVREGLDLSRADVEKMRHQLLTDPA</sequence>